<organism evidence="3 4">
    <name type="scientific">Penicillium salamii</name>
    <dbReference type="NCBI Taxonomy" id="1612424"/>
    <lineage>
        <taxon>Eukaryota</taxon>
        <taxon>Fungi</taxon>
        <taxon>Dikarya</taxon>
        <taxon>Ascomycota</taxon>
        <taxon>Pezizomycotina</taxon>
        <taxon>Eurotiomycetes</taxon>
        <taxon>Eurotiomycetidae</taxon>
        <taxon>Eurotiales</taxon>
        <taxon>Aspergillaceae</taxon>
        <taxon>Penicillium</taxon>
    </lineage>
</organism>
<evidence type="ECO:0000256" key="2">
    <source>
        <dbReference type="SAM" id="SignalP"/>
    </source>
</evidence>
<dbReference type="PANTHER" id="PTHR35340:SF5">
    <property type="entry name" value="ASST-DOMAIN-CONTAINING PROTEIN"/>
    <property type="match status" value="1"/>
</dbReference>
<keyword evidence="1" id="KW-0812">Transmembrane</keyword>
<evidence type="ECO:0000256" key="1">
    <source>
        <dbReference type="SAM" id="Phobius"/>
    </source>
</evidence>
<keyword evidence="2" id="KW-0732">Signal</keyword>
<dbReference type="OrthoDB" id="196131at2759"/>
<dbReference type="InterPro" id="IPR039535">
    <property type="entry name" value="ASST-like"/>
</dbReference>
<evidence type="ECO:0000313" key="4">
    <source>
        <dbReference type="Proteomes" id="UP001152592"/>
    </source>
</evidence>
<dbReference type="Proteomes" id="UP001152592">
    <property type="component" value="Unassembled WGS sequence"/>
</dbReference>
<feature type="chain" id="PRO_5040940312" description="ASST-domain-containing protein" evidence="2">
    <location>
        <begin position="31"/>
        <end position="555"/>
    </location>
</feature>
<evidence type="ECO:0000313" key="3">
    <source>
        <dbReference type="EMBL" id="CAG8363176.1"/>
    </source>
</evidence>
<gene>
    <name evidence="3" type="ORF">PSALAMII_LOCUS3839</name>
</gene>
<dbReference type="PANTHER" id="PTHR35340">
    <property type="entry name" value="PQQ ENZYME REPEAT PROTEIN-RELATED"/>
    <property type="match status" value="1"/>
</dbReference>
<keyword evidence="1" id="KW-1133">Transmembrane helix</keyword>
<dbReference type="InterPro" id="IPR053143">
    <property type="entry name" value="Arylsulfate_ST"/>
</dbReference>
<dbReference type="EMBL" id="CAJVPD010000188">
    <property type="protein sequence ID" value="CAG8363176.1"/>
    <property type="molecule type" value="Genomic_DNA"/>
</dbReference>
<protein>
    <recommendedName>
        <fullName evidence="5">ASST-domain-containing protein</fullName>
    </recommendedName>
</protein>
<keyword evidence="1" id="KW-0472">Membrane</keyword>
<name>A0A9W4J078_9EURO</name>
<evidence type="ECO:0008006" key="5">
    <source>
        <dbReference type="Google" id="ProtNLM"/>
    </source>
</evidence>
<feature type="signal peptide" evidence="2">
    <location>
        <begin position="1"/>
        <end position="30"/>
    </location>
</feature>
<accession>A0A9W4J078</accession>
<proteinExistence type="predicted"/>
<dbReference type="Pfam" id="PF14269">
    <property type="entry name" value="Arylsulfotran_2"/>
    <property type="match status" value="1"/>
</dbReference>
<sequence>MDPTPNLKINFFLFLLLLLGLNDSILMVEATELQCFESRPDLCAPILAVTQYDAGVVTPGHIFISPANVSAGKSGPYIYTNSGELLWHGANITHKDVNNFHPCRIAAEEKLCMLELQHGRGVTASGPVLAIGEDLDMSREAGLTEIKGGQAFDMHELNSVDNGSAVLTTHYMPRIWDLSSIGGPSVGYIKTSGFQEIDVKNGAVNFEWDALEHIDLAESHMKMAPSTWGDGLSPESSWDYFHINSVDKDSRGDYYISGRHTSTIVKISGRNGTVLWRLGGNRSDFTFEPGLNFSSQHNVRLQAEDEVSVVLSVFNNGYDGFRQTANSSSGLLLRLNMTTMHTTLIQRYPAPGGFLSRKKGSLQILPGGNAFASWGGTLNVSEHTPDGSHTVFQAHVIDESVGAHVYRIWKANFTTSPTTSPDVKAVATSNTGPTVWHVSWNGATEVQGWRVYAAQDPLIEYKLIGSFPKEGFETKLEVGGYFPWAIIEAVNGAHEGIRNTTAPIHTIPPSVDHYDSSFKTWSSRSDQWLMVSIMLVVMGGLVHCVFRRLKGKLRA</sequence>
<reference evidence="3" key="1">
    <citation type="submission" date="2021-07" db="EMBL/GenBank/DDBJ databases">
        <authorList>
            <person name="Branca A.L. A."/>
        </authorList>
    </citation>
    <scope>NUCLEOTIDE SEQUENCE</scope>
</reference>
<dbReference type="AlphaFoldDB" id="A0A9W4J078"/>
<comment type="caution">
    <text evidence="3">The sequence shown here is derived from an EMBL/GenBank/DDBJ whole genome shotgun (WGS) entry which is preliminary data.</text>
</comment>
<feature type="transmembrane region" description="Helical" evidence="1">
    <location>
        <begin position="528"/>
        <end position="546"/>
    </location>
</feature>